<gene>
    <name evidence="7" type="ORF">AArcSt2_05590</name>
</gene>
<sequence length="279" mass="30768">MSADDKYPEESGRRRFVKGVVGGATLAGLGVAGTVSVQSLTSASGIGGGPVEAMTIDRTGGPAPYGMPQVPIEIDDEGYIRGVWPEVDTEEVQGVEVEIAREELGGLQYSQEWFQYCGHQSYEGLDPNFDSDNYFKSDSAPGYDWQADVKDEGDRFHIDDFDDYEEWGNDVGNSGVGKPATATWRSEDTDNVIPVVIIRSSRMEEAAQESEWLDASTDEGVFAFVNKCTHFCCVPGYKRTGESARYNAEDRVYCQCHQSVYDPFNIVSTLYIALPRPQD</sequence>
<dbReference type="PANTHER" id="PTHR10134">
    <property type="entry name" value="CYTOCHROME B-C1 COMPLEX SUBUNIT RIESKE, MITOCHONDRIAL"/>
    <property type="match status" value="1"/>
</dbReference>
<dbReference type="InterPro" id="IPR017941">
    <property type="entry name" value="Rieske_2Fe-2S"/>
</dbReference>
<organism evidence="7 8">
    <name type="scientific">Natronocalculus amylovorans</name>
    <dbReference type="NCBI Taxonomy" id="2917812"/>
    <lineage>
        <taxon>Archaea</taxon>
        <taxon>Methanobacteriati</taxon>
        <taxon>Methanobacteriota</taxon>
        <taxon>Stenosarchaea group</taxon>
        <taxon>Halobacteria</taxon>
        <taxon>Halobacteriales</taxon>
        <taxon>Haloferacaceae</taxon>
        <taxon>Natronocalculus</taxon>
    </lineage>
</organism>
<evidence type="ECO:0000256" key="4">
    <source>
        <dbReference type="ARBA" id="ARBA00023014"/>
    </source>
</evidence>
<dbReference type="PROSITE" id="PS51296">
    <property type="entry name" value="RIESKE"/>
    <property type="match status" value="1"/>
</dbReference>
<dbReference type="EMBL" id="JAKRVX010000002">
    <property type="protein sequence ID" value="MCL9816414.1"/>
    <property type="molecule type" value="Genomic_DNA"/>
</dbReference>
<reference evidence="7" key="1">
    <citation type="journal article" date="2022" name="Syst. Appl. Microbiol.">
        <title>Natronocalculus amylovorans gen. nov., sp. nov., and Natranaeroarchaeum aerophilus sp. nov., dominant culturable amylolytic natronoarchaea from hypersaline soda lakes in southwestern Siberia.</title>
        <authorList>
            <person name="Sorokin D.Y."/>
            <person name="Elcheninov A.G."/>
            <person name="Khizhniak T.V."/>
            <person name="Koenen M."/>
            <person name="Bale N.J."/>
            <person name="Damste J.S.S."/>
            <person name="Kublanov I.V."/>
        </authorList>
    </citation>
    <scope>NUCLEOTIDE SEQUENCE</scope>
    <source>
        <strain evidence="7">AArc-St2</strain>
    </source>
</reference>
<dbReference type="InterPro" id="IPR036922">
    <property type="entry name" value="Rieske_2Fe-2S_sf"/>
</dbReference>
<dbReference type="GO" id="GO:0051537">
    <property type="term" value="F:2 iron, 2 sulfur cluster binding"/>
    <property type="evidence" value="ECO:0007669"/>
    <property type="project" value="UniProtKB-KW"/>
</dbReference>
<keyword evidence="2" id="KW-0479">Metal-binding</keyword>
<comment type="caution">
    <text evidence="7">The sequence shown here is derived from an EMBL/GenBank/DDBJ whole genome shotgun (WGS) entry which is preliminary data.</text>
</comment>
<name>A0AAE3FW44_9EURY</name>
<accession>A0AAE3FW44</accession>
<dbReference type="Gene3D" id="2.102.10.10">
    <property type="entry name" value="Rieske [2Fe-2S] iron-sulphur domain"/>
    <property type="match status" value="1"/>
</dbReference>
<dbReference type="AlphaFoldDB" id="A0AAE3FW44"/>
<keyword evidence="8" id="KW-1185">Reference proteome</keyword>
<keyword evidence="1" id="KW-0001">2Fe-2S</keyword>
<evidence type="ECO:0000256" key="1">
    <source>
        <dbReference type="ARBA" id="ARBA00022714"/>
    </source>
</evidence>
<keyword evidence="3" id="KW-0408">Iron</keyword>
<dbReference type="Proteomes" id="UP001203207">
    <property type="component" value="Unassembled WGS sequence"/>
</dbReference>
<proteinExistence type="predicted"/>
<reference evidence="7" key="2">
    <citation type="submission" date="2022-02" db="EMBL/GenBank/DDBJ databases">
        <authorList>
            <person name="Elcheninov A.G."/>
            <person name="Sorokin D.Y."/>
            <person name="Kublanov I.V."/>
        </authorList>
    </citation>
    <scope>NUCLEOTIDE SEQUENCE</scope>
    <source>
        <strain evidence="7">AArc-St2</strain>
    </source>
</reference>
<dbReference type="GO" id="GO:0046872">
    <property type="term" value="F:metal ion binding"/>
    <property type="evidence" value="ECO:0007669"/>
    <property type="project" value="UniProtKB-KW"/>
</dbReference>
<feature type="domain" description="Rieske" evidence="6">
    <location>
        <begin position="218"/>
        <end position="279"/>
    </location>
</feature>
<dbReference type="InterPro" id="IPR014349">
    <property type="entry name" value="Rieske_Fe-S_prot"/>
</dbReference>
<evidence type="ECO:0000313" key="8">
    <source>
        <dbReference type="Proteomes" id="UP001203207"/>
    </source>
</evidence>
<evidence type="ECO:0000256" key="3">
    <source>
        <dbReference type="ARBA" id="ARBA00023004"/>
    </source>
</evidence>
<keyword evidence="4" id="KW-0411">Iron-sulfur</keyword>
<evidence type="ECO:0000313" key="7">
    <source>
        <dbReference type="EMBL" id="MCL9816414.1"/>
    </source>
</evidence>
<evidence type="ECO:0000256" key="2">
    <source>
        <dbReference type="ARBA" id="ARBA00022723"/>
    </source>
</evidence>
<dbReference type="SUPFAM" id="SSF50022">
    <property type="entry name" value="ISP domain"/>
    <property type="match status" value="1"/>
</dbReference>
<protein>
    <submittedName>
        <fullName evidence="7">Rieske 2Fe-2S domain-containing protein</fullName>
    </submittedName>
</protein>
<evidence type="ECO:0000256" key="5">
    <source>
        <dbReference type="ARBA" id="ARBA00023157"/>
    </source>
</evidence>
<evidence type="ECO:0000259" key="6">
    <source>
        <dbReference type="PROSITE" id="PS51296"/>
    </source>
</evidence>
<keyword evidence="5" id="KW-1015">Disulfide bond</keyword>
<dbReference type="RefSeq" id="WP_174654420.1">
    <property type="nucleotide sequence ID" value="NZ_JAKRVX010000002.1"/>
</dbReference>